<dbReference type="EC" id="3.2.1.52" evidence="3"/>
<name>A0ABY5AFP9_9ACTO</name>
<dbReference type="Gene3D" id="3.30.379.10">
    <property type="entry name" value="Chitobiase/beta-hexosaminidase domain 2-like"/>
    <property type="match status" value="1"/>
</dbReference>
<evidence type="ECO:0000313" key="10">
    <source>
        <dbReference type="EMBL" id="USR78892.1"/>
    </source>
</evidence>
<keyword evidence="4" id="KW-0378">Hydrolase</keyword>
<dbReference type="Pfam" id="PF22633">
    <property type="entry name" value="F5_F8_type_C_2"/>
    <property type="match status" value="1"/>
</dbReference>
<feature type="domain" description="F5/8 type C" evidence="9">
    <location>
        <begin position="967"/>
        <end position="1116"/>
    </location>
</feature>
<dbReference type="SUPFAM" id="SSF51445">
    <property type="entry name" value="(Trans)glycosidases"/>
    <property type="match status" value="1"/>
</dbReference>
<protein>
    <recommendedName>
        <fullName evidence="3">beta-N-acetylhexosaminidase</fullName>
        <ecNumber evidence="3">3.2.1.52</ecNumber>
    </recommendedName>
</protein>
<keyword evidence="7" id="KW-0812">Transmembrane</keyword>
<feature type="transmembrane region" description="Helical" evidence="7">
    <location>
        <begin position="1403"/>
        <end position="1424"/>
    </location>
</feature>
<keyword evidence="8" id="KW-0732">Signal</keyword>
<keyword evidence="11" id="KW-1185">Reference proteome</keyword>
<dbReference type="RefSeq" id="WP_252672734.1">
    <property type="nucleotide sequence ID" value="NZ_CP099547.1"/>
</dbReference>
<dbReference type="PANTHER" id="PTHR22600:SF57">
    <property type="entry name" value="BETA-N-ACETYLHEXOSAMINIDASE"/>
    <property type="match status" value="1"/>
</dbReference>
<organism evidence="10 11">
    <name type="scientific">Arcanobacterium pinnipediorum</name>
    <dbReference type="NCBI Taxonomy" id="1503041"/>
    <lineage>
        <taxon>Bacteria</taxon>
        <taxon>Bacillati</taxon>
        <taxon>Actinomycetota</taxon>
        <taxon>Actinomycetes</taxon>
        <taxon>Actinomycetales</taxon>
        <taxon>Actinomycetaceae</taxon>
        <taxon>Arcanobacterium</taxon>
    </lineage>
</organism>
<keyword evidence="7" id="KW-0472">Membrane</keyword>
<feature type="signal peptide" evidence="8">
    <location>
        <begin position="1"/>
        <end position="40"/>
    </location>
</feature>
<proteinExistence type="inferred from homology"/>
<dbReference type="Pfam" id="PF02838">
    <property type="entry name" value="Glyco_hydro_20b"/>
    <property type="match status" value="1"/>
</dbReference>
<evidence type="ECO:0000256" key="6">
    <source>
        <dbReference type="SAM" id="MobiDB-lite"/>
    </source>
</evidence>
<evidence type="ECO:0000256" key="3">
    <source>
        <dbReference type="ARBA" id="ARBA00012663"/>
    </source>
</evidence>
<dbReference type="Gene3D" id="2.60.120.260">
    <property type="entry name" value="Galactose-binding domain-like"/>
    <property type="match status" value="2"/>
</dbReference>
<keyword evidence="7" id="KW-1133">Transmembrane helix</keyword>
<gene>
    <name evidence="10" type="ORF">NG665_05745</name>
</gene>
<evidence type="ECO:0000256" key="5">
    <source>
        <dbReference type="ARBA" id="ARBA00023295"/>
    </source>
</evidence>
<dbReference type="Gene3D" id="3.20.20.80">
    <property type="entry name" value="Glycosidases"/>
    <property type="match status" value="1"/>
</dbReference>
<evidence type="ECO:0000313" key="11">
    <source>
        <dbReference type="Proteomes" id="UP001056109"/>
    </source>
</evidence>
<keyword evidence="5" id="KW-0326">Glycosidase</keyword>
<dbReference type="SUPFAM" id="SSF49785">
    <property type="entry name" value="Galactose-binding domain-like"/>
    <property type="match status" value="2"/>
</dbReference>
<feature type="compositionally biased region" description="Basic and acidic residues" evidence="6">
    <location>
        <begin position="1229"/>
        <end position="1245"/>
    </location>
</feature>
<dbReference type="PANTHER" id="PTHR22600">
    <property type="entry name" value="BETA-HEXOSAMINIDASE"/>
    <property type="match status" value="1"/>
</dbReference>
<reference evidence="10" key="1">
    <citation type="submission" date="2022-06" db="EMBL/GenBank/DDBJ databases">
        <title>Complete Genome Sequence of Arcanobacterium pinnipediorum strain DSM 28752 isolated from a harbour seal.</title>
        <authorList>
            <person name="Borowiak M."/>
            <person name="Kreitlow A."/>
            <person name="Alssahen M."/>
            <person name="Malorny B."/>
            <person name="Laemmler C."/>
            <person name="Prenger-Berninghoff E."/>
            <person name="Siebert U."/>
            <person name="Ploetz M."/>
            <person name="Abdulmawjood A."/>
        </authorList>
    </citation>
    <scope>NUCLEOTIDE SEQUENCE</scope>
    <source>
        <strain evidence="10">DSM 28752</strain>
    </source>
</reference>
<comment type="catalytic activity">
    <reaction evidence="1">
        <text>Hydrolysis of terminal non-reducing N-acetyl-D-hexosamine residues in N-acetyl-beta-D-hexosaminides.</text>
        <dbReference type="EC" id="3.2.1.52"/>
    </reaction>
</comment>
<dbReference type="Proteomes" id="UP001056109">
    <property type="component" value="Chromosome"/>
</dbReference>
<feature type="compositionally biased region" description="Pro residues" evidence="6">
    <location>
        <begin position="1246"/>
        <end position="1268"/>
    </location>
</feature>
<feature type="region of interest" description="Disordered" evidence="6">
    <location>
        <begin position="1220"/>
        <end position="1277"/>
    </location>
</feature>
<dbReference type="InterPro" id="IPR013783">
    <property type="entry name" value="Ig-like_fold"/>
</dbReference>
<dbReference type="PROSITE" id="PS50022">
    <property type="entry name" value="FA58C_3"/>
    <property type="match status" value="1"/>
</dbReference>
<dbReference type="InterPro" id="IPR000421">
    <property type="entry name" value="FA58C"/>
</dbReference>
<evidence type="ECO:0000256" key="1">
    <source>
        <dbReference type="ARBA" id="ARBA00001231"/>
    </source>
</evidence>
<dbReference type="InterPro" id="IPR015883">
    <property type="entry name" value="Glyco_hydro_20_cat"/>
</dbReference>
<feature type="chain" id="PRO_5045425548" description="beta-N-acetylhexosaminidase" evidence="8">
    <location>
        <begin position="41"/>
        <end position="1429"/>
    </location>
</feature>
<dbReference type="InterPro" id="IPR025705">
    <property type="entry name" value="Beta_hexosaminidase_sua/sub"/>
</dbReference>
<dbReference type="InterPro" id="IPR008979">
    <property type="entry name" value="Galactose-bd-like_sf"/>
</dbReference>
<dbReference type="InterPro" id="IPR029018">
    <property type="entry name" value="Hex-like_dom2"/>
</dbReference>
<evidence type="ECO:0000259" key="9">
    <source>
        <dbReference type="PROSITE" id="PS50022"/>
    </source>
</evidence>
<dbReference type="Pfam" id="PF00754">
    <property type="entry name" value="F5_F8_type_C"/>
    <property type="match status" value="1"/>
</dbReference>
<accession>A0ABY5AFP9</accession>
<evidence type="ECO:0000256" key="2">
    <source>
        <dbReference type="ARBA" id="ARBA00006285"/>
    </source>
</evidence>
<evidence type="ECO:0000256" key="8">
    <source>
        <dbReference type="SAM" id="SignalP"/>
    </source>
</evidence>
<comment type="similarity">
    <text evidence="2">Belongs to the glycosyl hydrolase 20 family.</text>
</comment>
<dbReference type="Pfam" id="PF00728">
    <property type="entry name" value="Glyco_hydro_20"/>
    <property type="match status" value="1"/>
</dbReference>
<dbReference type="Gene3D" id="2.60.40.10">
    <property type="entry name" value="Immunoglobulins"/>
    <property type="match status" value="1"/>
</dbReference>
<evidence type="ECO:0000256" key="4">
    <source>
        <dbReference type="ARBA" id="ARBA00022801"/>
    </source>
</evidence>
<dbReference type="InterPro" id="IPR015882">
    <property type="entry name" value="HEX_bac_N"/>
</dbReference>
<evidence type="ECO:0000256" key="7">
    <source>
        <dbReference type="SAM" id="Phobius"/>
    </source>
</evidence>
<sequence>MTTFLLKSTLNTRLMRWVAMTGAGALVFAGAMTTAPLAFADEPEPTVTNWAAAANGGTVAVSGLEVSDGRWASEKLIDGVVNPDAAKAQQSRWSSNTSDDAWATITFAEPHTLDHINLWMEAACPKKWDLLVSQDGQAFTKIAGSEAQVCPADPPASKETFAIPEELKDTAIAAIKLQVRERTPFNGVKYGASLWEIEAFDGPEPVAPPVEQTQDPGSSLVPKPVNLTVAEGQPGFTITPDVQIVAGADLASEANILATALRGSTGFEVPVVAQSSATSHIIRLAIGAVEGSEKDEAYSLVSNENEVTITGVGAHGVFNGSMTLLQLLPGFVHMDTPVIKDWVVPAVSVTDWPRYAYRGMMLDIARSFVPKEDIKKLIDTLSQYKISALHLHLSDDQGWRIEITNDGKAQGDPIDYTKLTEISGKTAMLPHNQQASDEMGRTGFLTQADYVELQEYAAAHHVMIIPEIDLPGHTNAALHAIPELNIPGSSHEATEAEPTAPANGTGAVGYSYLHPEAEISMTFVKHVLGQIAEMTTGPYIHIGGDEPHALTVRYSDAIYNRFLGRVMDFVRESGKTPIGWNEIARADGITTGDVMHYWVGDATATRAAVNDHGAKVLLSRGANSYLDQKYNSKTPLALTWACNGNCDFKSYYNWDPREFIGLTSDDAITGNEAPLWSETVRGIDQVEFLTFNRVLSHAEIGWTPQNQRDVTDFASRISQIGVDLNANGANFYDGSDAEWGYDVAGVRSSSPTSEGVFQLGYLSAPGTKVSADGLKVQTDSVNDEDGTSRSLVGADGLEVMVDWGDGSTPQAATITSTLDRSAYNASGMYVLTARHNFATPGQHEVTLTAGDRSATAVITIDPAATATSPLFTPWSASGDAGLELGQDFAQPLDRVEFSISEFEPNTLVEVYLGETKLGEVRPDATGARSLHILIPANTAPGVYQMRAVYGERSASASIAIWSSPNPGGELRFPVEGLTVHDYDSEETTGERAPNGFAQAAIDGRADTFWHTKWAGGSDPFPHHISLNLNKTCTVSGLEYTPRQDIQNTRIKDYEIYVSTDGQNWAQPVATGQFVSSTAPQYVSFDEVSAQYVKLVGLNSHNNDAFAGAAEIRIDGECGDMAEFVATVGEGEKAVALAEPGTEPVVVEVNAGSEVSVHIAGIVADGQATLWAGDDHSLVAHTNVAAGQDATLTFTANADWDKKLFELVTPKNRRYFQLSIVTPADPSDPADPKPDPSDPVDPKPDPSDPADPKPNPSDPADPKPNPADPVPGDIQSGPVFADSKAIEDALASGKLTLGGSYSVARGESVAVDFTGLAPNAAARAYLYSLPMALPAMLADANGVVKSYVVNIDKEIELGTHYVVAISSVEGTQPMSVIKLNVVDKPSAGTSQTGSTSGNVLAKTGASVVGFGLLALSLLGLGAGMVRLRRN</sequence>
<dbReference type="InterPro" id="IPR017853">
    <property type="entry name" value="GH"/>
</dbReference>
<dbReference type="SUPFAM" id="SSF55545">
    <property type="entry name" value="beta-N-acetylhexosaminidase-like domain"/>
    <property type="match status" value="1"/>
</dbReference>
<dbReference type="PRINTS" id="PR00738">
    <property type="entry name" value="GLHYDRLASE20"/>
</dbReference>
<dbReference type="EMBL" id="CP099547">
    <property type="protein sequence ID" value="USR78892.1"/>
    <property type="molecule type" value="Genomic_DNA"/>
</dbReference>